<dbReference type="InterPro" id="IPR001604">
    <property type="entry name" value="Endo_G_ENPP1-like_dom"/>
</dbReference>
<feature type="signal peptide" evidence="3">
    <location>
        <begin position="1"/>
        <end position="23"/>
    </location>
</feature>
<feature type="active site" description="Proton acceptor" evidence="1">
    <location>
        <position position="118"/>
    </location>
</feature>
<keyword evidence="6" id="KW-0255">Endonuclease</keyword>
<proteinExistence type="predicted"/>
<dbReference type="PANTHER" id="PTHR13966:SF5">
    <property type="entry name" value="ENDONUCLEASE G, MITOCHONDRIAL"/>
    <property type="match status" value="1"/>
</dbReference>
<evidence type="ECO:0000259" key="4">
    <source>
        <dbReference type="SMART" id="SM00477"/>
    </source>
</evidence>
<dbReference type="InterPro" id="IPR044929">
    <property type="entry name" value="DNA/RNA_non-sp_Endonuclease_sf"/>
</dbReference>
<dbReference type="Pfam" id="PF01223">
    <property type="entry name" value="Endonuclease_NS"/>
    <property type="match status" value="1"/>
</dbReference>
<keyword evidence="6" id="KW-0378">Hydrolase</keyword>
<dbReference type="RefSeq" id="WP_101918119.1">
    <property type="nucleotide sequence ID" value="NZ_JAJGWS010000002.1"/>
</dbReference>
<name>A0A2H1YJ44_9FLAO</name>
<evidence type="ECO:0000256" key="3">
    <source>
        <dbReference type="SAM" id="SignalP"/>
    </source>
</evidence>
<dbReference type="GO" id="GO:0003676">
    <property type="term" value="F:nucleic acid binding"/>
    <property type="evidence" value="ECO:0007669"/>
    <property type="project" value="InterPro"/>
</dbReference>
<dbReference type="GO" id="GO:0016787">
    <property type="term" value="F:hydrolase activity"/>
    <property type="evidence" value="ECO:0007669"/>
    <property type="project" value="InterPro"/>
</dbReference>
<evidence type="ECO:0000313" key="6">
    <source>
        <dbReference type="EMBL" id="SOS75493.1"/>
    </source>
</evidence>
<keyword evidence="7" id="KW-1185">Reference proteome</keyword>
<dbReference type="PROSITE" id="PS51257">
    <property type="entry name" value="PROKAR_LIPOPROTEIN"/>
    <property type="match status" value="1"/>
</dbReference>
<dbReference type="InterPro" id="IPR040255">
    <property type="entry name" value="Non-specific_endonuclease"/>
</dbReference>
<sequence length="267" mass="30729">MSISKKIKLFVAIIVLISGCLLKPNPDDTAIDITQTTRNPSGFNYLPTSTTGVVVKHDGYQLSYNEKHEQAEWVAYSLSKNDIHTTKIKRPYFINDPKVKTRSANYKSYKKSGYDKGHLCPAADKKYSVEAYNETFYTSNVTPQRHSFNAGIWLRLEEKTRYWAKKYQNIYVVTGGILQDDLRTIGRDKVSIPKEFYKIIVDYTNPNKAKAIAFLIPHKKSKKPLYEFVVSIDALEAKTGIDFFPELPDNIEDKLERSSNYKAWSFR</sequence>
<keyword evidence="6" id="KW-0540">Nuclease</keyword>
<dbReference type="Gene3D" id="3.40.570.10">
    <property type="entry name" value="Extracellular Endonuclease, subunit A"/>
    <property type="match status" value="1"/>
</dbReference>
<dbReference type="GO" id="GO:0046872">
    <property type="term" value="F:metal ion binding"/>
    <property type="evidence" value="ECO:0007669"/>
    <property type="project" value="UniProtKB-KW"/>
</dbReference>
<reference evidence="7" key="1">
    <citation type="submission" date="2017-11" db="EMBL/GenBank/DDBJ databases">
        <authorList>
            <person name="Duchaud E."/>
        </authorList>
    </citation>
    <scope>NUCLEOTIDE SEQUENCE [LARGE SCALE GENOMIC DNA]</scope>
    <source>
        <strain evidence="7">Tenacibaculum sp. TNO020</strain>
    </source>
</reference>
<dbReference type="SMART" id="SM00892">
    <property type="entry name" value="Endonuclease_NS"/>
    <property type="match status" value="1"/>
</dbReference>
<feature type="binding site" evidence="2">
    <location>
        <position position="149"/>
    </location>
    <ligand>
        <name>Mg(2+)</name>
        <dbReference type="ChEBI" id="CHEBI:18420"/>
        <note>catalytic</note>
    </ligand>
</feature>
<dbReference type="SMART" id="SM00477">
    <property type="entry name" value="NUC"/>
    <property type="match status" value="1"/>
</dbReference>
<feature type="domain" description="ENPP1-3/EXOG-like endonuclease/phosphodiesterase" evidence="4">
    <location>
        <begin position="57"/>
        <end position="250"/>
    </location>
</feature>
<keyword evidence="2" id="KW-0479">Metal-binding</keyword>
<protein>
    <submittedName>
        <fullName evidence="6">Endonuclease</fullName>
    </submittedName>
</protein>
<evidence type="ECO:0000256" key="1">
    <source>
        <dbReference type="PIRSR" id="PIRSR640255-1"/>
    </source>
</evidence>
<dbReference type="EMBL" id="OENF01000039">
    <property type="protein sequence ID" value="SOS75493.1"/>
    <property type="molecule type" value="Genomic_DNA"/>
</dbReference>
<dbReference type="AlphaFoldDB" id="A0A2H1YJ44"/>
<dbReference type="InterPro" id="IPR020821">
    <property type="entry name" value="ENPP1-3/EXOG-like_nuc-like"/>
</dbReference>
<dbReference type="InterPro" id="IPR044925">
    <property type="entry name" value="His-Me_finger_sf"/>
</dbReference>
<keyword evidence="3" id="KW-0732">Signal</keyword>
<feature type="domain" description="DNA/RNA non-specific endonuclease/pyrophosphatase/phosphodiesterase" evidence="5">
    <location>
        <begin position="56"/>
        <end position="250"/>
    </location>
</feature>
<dbReference type="OrthoDB" id="9811262at2"/>
<feature type="chain" id="PRO_5013749323" evidence="3">
    <location>
        <begin position="24"/>
        <end position="267"/>
    </location>
</feature>
<organism evidence="6 7">
    <name type="scientific">Tenacibaculum piscium</name>
    <dbReference type="NCBI Taxonomy" id="1458515"/>
    <lineage>
        <taxon>Bacteria</taxon>
        <taxon>Pseudomonadati</taxon>
        <taxon>Bacteroidota</taxon>
        <taxon>Flavobacteriia</taxon>
        <taxon>Flavobacteriales</taxon>
        <taxon>Flavobacteriaceae</taxon>
        <taxon>Tenacibaculum</taxon>
    </lineage>
</organism>
<accession>A0A2H1YJ44</accession>
<dbReference type="CDD" id="cd00091">
    <property type="entry name" value="NUC"/>
    <property type="match status" value="1"/>
</dbReference>
<evidence type="ECO:0000313" key="7">
    <source>
        <dbReference type="Proteomes" id="UP000234211"/>
    </source>
</evidence>
<dbReference type="PANTHER" id="PTHR13966">
    <property type="entry name" value="ENDONUCLEASE RELATED"/>
    <property type="match status" value="1"/>
</dbReference>
<gene>
    <name evidence="6" type="ORF">TNO020_440276</name>
</gene>
<evidence type="ECO:0000259" key="5">
    <source>
        <dbReference type="SMART" id="SM00892"/>
    </source>
</evidence>
<dbReference type="SUPFAM" id="SSF54060">
    <property type="entry name" value="His-Me finger endonucleases"/>
    <property type="match status" value="1"/>
</dbReference>
<evidence type="ECO:0000256" key="2">
    <source>
        <dbReference type="PIRSR" id="PIRSR640255-2"/>
    </source>
</evidence>
<dbReference type="Proteomes" id="UP000234211">
    <property type="component" value="Unassembled WGS sequence"/>
</dbReference>
<dbReference type="GO" id="GO:0004519">
    <property type="term" value="F:endonuclease activity"/>
    <property type="evidence" value="ECO:0007669"/>
    <property type="project" value="UniProtKB-KW"/>
</dbReference>